<feature type="region of interest" description="Disordered" evidence="1">
    <location>
        <begin position="183"/>
        <end position="213"/>
    </location>
</feature>
<reference evidence="2 3" key="1">
    <citation type="journal article" date="2018" name="Evol. Lett.">
        <title>Horizontal gene cluster transfer increased hallucinogenic mushroom diversity.</title>
        <authorList>
            <person name="Reynolds H.T."/>
            <person name="Vijayakumar V."/>
            <person name="Gluck-Thaler E."/>
            <person name="Korotkin H.B."/>
            <person name="Matheny P.B."/>
            <person name="Slot J.C."/>
        </authorList>
    </citation>
    <scope>NUCLEOTIDE SEQUENCE [LARGE SCALE GENOMIC DNA]</scope>
    <source>
        <strain evidence="2 3">2631</strain>
    </source>
</reference>
<gene>
    <name evidence="2" type="ORF">CVT25_006113</name>
</gene>
<feature type="region of interest" description="Disordered" evidence="1">
    <location>
        <begin position="394"/>
        <end position="422"/>
    </location>
</feature>
<dbReference type="AlphaFoldDB" id="A0A409X777"/>
<evidence type="ECO:0000256" key="1">
    <source>
        <dbReference type="SAM" id="MobiDB-lite"/>
    </source>
</evidence>
<evidence type="ECO:0000313" key="2">
    <source>
        <dbReference type="EMBL" id="PPQ86590.1"/>
    </source>
</evidence>
<proteinExistence type="predicted"/>
<sequence>MLPPVVPAPSAISRDTLIVIRIIYESISSSHREPSKHIAHCEANCAVGHAHERVQLPGTMYGSDVSMYHDQEVDAAGEDLDVPDELMCTLAAGSGCAMDRDSHGSCALLFGPSLPPSLPAFHAELVDAHDNHIDIDIDHSSSSTEDGDTKKSFDFTGELARLSESGGSDLRCFVEQLENAHLGVVSGESDESGGVQEEEEEGEDGMSASGCDGGVESRSPGFYGFADSGPQLVDPWFQSRVGASRIVGVKAPFLLEAAEIISSSDSPSPVVGKTQIRIVNIVPRLRHVGGRAEHVHISIRASFTFTHSSCFVNVVLAIHLLGLISPSSLAVHTYAREGKGGFEIYVDSSYMDPDIGEIVLVKMMPQVTLDGVRLRKSRWRGFIIVEIEDLVGEGGQQDDEERRQGESQEEGETGGEGEGVAGETFDAVLIPIPMRIPTVKMLGVKKNSGVFLGQGEREEGEAALERVEEAHDADRCVPGGAGPALVGWFYQGRRGT</sequence>
<evidence type="ECO:0000313" key="3">
    <source>
        <dbReference type="Proteomes" id="UP000283269"/>
    </source>
</evidence>
<dbReference type="InParanoid" id="A0A409X777"/>
<dbReference type="STRING" id="93625.A0A409X777"/>
<dbReference type="Proteomes" id="UP000283269">
    <property type="component" value="Unassembled WGS sequence"/>
</dbReference>
<feature type="compositionally biased region" description="Acidic residues" evidence="1">
    <location>
        <begin position="188"/>
        <end position="204"/>
    </location>
</feature>
<accession>A0A409X777</accession>
<protein>
    <submittedName>
        <fullName evidence="2">Uncharacterized protein</fullName>
    </submittedName>
</protein>
<organism evidence="2 3">
    <name type="scientific">Psilocybe cyanescens</name>
    <dbReference type="NCBI Taxonomy" id="93625"/>
    <lineage>
        <taxon>Eukaryota</taxon>
        <taxon>Fungi</taxon>
        <taxon>Dikarya</taxon>
        <taxon>Basidiomycota</taxon>
        <taxon>Agaricomycotina</taxon>
        <taxon>Agaricomycetes</taxon>
        <taxon>Agaricomycetidae</taxon>
        <taxon>Agaricales</taxon>
        <taxon>Agaricineae</taxon>
        <taxon>Strophariaceae</taxon>
        <taxon>Psilocybe</taxon>
    </lineage>
</organism>
<dbReference type="EMBL" id="NHYD01002458">
    <property type="protein sequence ID" value="PPQ86590.1"/>
    <property type="molecule type" value="Genomic_DNA"/>
</dbReference>
<dbReference type="OrthoDB" id="2563277at2759"/>
<comment type="caution">
    <text evidence="2">The sequence shown here is derived from an EMBL/GenBank/DDBJ whole genome shotgun (WGS) entry which is preliminary data.</text>
</comment>
<name>A0A409X777_PSICY</name>
<keyword evidence="3" id="KW-1185">Reference proteome</keyword>